<comment type="cofactor">
    <cofactor evidence="1">
        <name>FMN</name>
        <dbReference type="ChEBI" id="CHEBI:58210"/>
    </cofactor>
</comment>
<dbReference type="Gene3D" id="3.40.50.11540">
    <property type="entry name" value="NADH-ubiquinone oxidoreductase 51kDa subunit"/>
    <property type="match status" value="1"/>
</dbReference>
<dbReference type="SUPFAM" id="SSF142019">
    <property type="entry name" value="Nqo1 FMN-binding domain-like"/>
    <property type="match status" value="1"/>
</dbReference>
<gene>
    <name evidence="9" type="ORF">SAMN04488078_100269</name>
</gene>
<evidence type="ECO:0000256" key="3">
    <source>
        <dbReference type="ARBA" id="ARBA00022485"/>
    </source>
</evidence>
<dbReference type="CDD" id="cd03082">
    <property type="entry name" value="TRX_Fd_NuoE_W_FDH_beta"/>
    <property type="match status" value="1"/>
</dbReference>
<dbReference type="Pfam" id="PF10531">
    <property type="entry name" value="SLBB"/>
    <property type="match status" value="1"/>
</dbReference>
<dbReference type="AlphaFoldDB" id="A0A239B4N7"/>
<dbReference type="Gene3D" id="1.20.1440.230">
    <property type="entry name" value="NADH-ubiquinone oxidoreductase 51kDa subunit, iron-sulphur binding domain"/>
    <property type="match status" value="1"/>
</dbReference>
<sequence length="561" mass="61158">MALDERKGVWKSGKGKGRVTPKGRQVEDQAWEEVKALLGDRARNRDLLIEFLHLIQDAYGHLSAAHLRALAEEMRLSMAEVYEVASFYAHFDIVKEGETPPPALTMRVCDSLSCELAGAEQLRAALEEGMDPAEVRVVRAPCMGRCDTAPVLELGHNHIDHATVDKVRAAIDAGDTHAHIPDYQGFDAYSSGGGYASLKDLRANGDWEVVQETVLSSGLRGLGGAGFPSGRKWGFVRANPGPRYLAVNGDEGEPGTFKDRFHLEREPHVFLEGMLIAAWAVEADRCYIYMRDEYPALLEILRIEIAKIEEAGVVDKGYIDLRRGAGAYICGEESAMIESIEGKRGMPRHRPPYVAQIGLFDRPTLVHNIETLFWVAKICREGPEILSGVEKNGRTGLRSYSVSGRVAQPGVHLLPAGSTIRDVIEAAGGMAEGHTLKAYQPGGPSSGLLPASMDDIPLDFDTLQPHGTFIGSAAVVVLSDKDSARDAALNMLRFFEDESCGQCTPCRVGCEKAVKLMSAERWNQPLLEELCVAMADASICGLGQAAPNPIRMTIKHFPDEV</sequence>
<dbReference type="OrthoDB" id="9761899at2"/>
<feature type="region of interest" description="Disordered" evidence="7">
    <location>
        <begin position="1"/>
        <end position="24"/>
    </location>
</feature>
<dbReference type="InterPro" id="IPR041921">
    <property type="entry name" value="NuoE_N"/>
</dbReference>
<dbReference type="PROSITE" id="PS00645">
    <property type="entry name" value="COMPLEX1_51K_2"/>
    <property type="match status" value="1"/>
</dbReference>
<keyword evidence="3" id="KW-0004">4Fe-4S</keyword>
<dbReference type="GO" id="GO:0010181">
    <property type="term" value="F:FMN binding"/>
    <property type="evidence" value="ECO:0007669"/>
    <property type="project" value="InterPro"/>
</dbReference>
<organism evidence="9 10">
    <name type="scientific">Antarctobacter heliothermus</name>
    <dbReference type="NCBI Taxonomy" id="74033"/>
    <lineage>
        <taxon>Bacteria</taxon>
        <taxon>Pseudomonadati</taxon>
        <taxon>Pseudomonadota</taxon>
        <taxon>Alphaproteobacteria</taxon>
        <taxon>Rhodobacterales</taxon>
        <taxon>Roseobacteraceae</taxon>
        <taxon>Antarctobacter</taxon>
    </lineage>
</organism>
<dbReference type="InterPro" id="IPR011538">
    <property type="entry name" value="Nuo51_FMN-bd"/>
</dbReference>
<dbReference type="Pfam" id="PF01512">
    <property type="entry name" value="Complex1_51K"/>
    <property type="match status" value="1"/>
</dbReference>
<evidence type="ECO:0000256" key="4">
    <source>
        <dbReference type="ARBA" id="ARBA00022723"/>
    </source>
</evidence>
<evidence type="ECO:0000256" key="5">
    <source>
        <dbReference type="ARBA" id="ARBA00023004"/>
    </source>
</evidence>
<dbReference type="Pfam" id="PF10589">
    <property type="entry name" value="NADH_4Fe-4S"/>
    <property type="match status" value="1"/>
</dbReference>
<dbReference type="SUPFAM" id="SSF142984">
    <property type="entry name" value="Nqo1 middle domain-like"/>
    <property type="match status" value="1"/>
</dbReference>
<dbReference type="PROSITE" id="PS00644">
    <property type="entry name" value="COMPLEX1_51K_1"/>
    <property type="match status" value="1"/>
</dbReference>
<dbReference type="GO" id="GO:0051539">
    <property type="term" value="F:4 iron, 4 sulfur cluster binding"/>
    <property type="evidence" value="ECO:0007669"/>
    <property type="project" value="UniProtKB-KW"/>
</dbReference>
<dbReference type="InterPro" id="IPR036249">
    <property type="entry name" value="Thioredoxin-like_sf"/>
</dbReference>
<dbReference type="InterPro" id="IPR019554">
    <property type="entry name" value="Soluble_ligand-bd"/>
</dbReference>
<keyword evidence="5" id="KW-0408">Iron</keyword>
<dbReference type="Pfam" id="PF01257">
    <property type="entry name" value="2Fe-2S_thioredx"/>
    <property type="match status" value="1"/>
</dbReference>
<evidence type="ECO:0000259" key="8">
    <source>
        <dbReference type="SMART" id="SM00928"/>
    </source>
</evidence>
<evidence type="ECO:0000256" key="7">
    <source>
        <dbReference type="SAM" id="MobiDB-lite"/>
    </source>
</evidence>
<accession>A0A239B4N7</accession>
<feature type="domain" description="NADH-ubiquinone oxidoreductase 51kDa subunit iron-sulphur binding" evidence="8">
    <location>
        <begin position="485"/>
        <end position="530"/>
    </location>
</feature>
<dbReference type="GO" id="GO:0008137">
    <property type="term" value="F:NADH dehydrogenase (ubiquinone) activity"/>
    <property type="evidence" value="ECO:0007669"/>
    <property type="project" value="InterPro"/>
</dbReference>
<dbReference type="SUPFAM" id="SSF140490">
    <property type="entry name" value="Nqo1C-terminal domain-like"/>
    <property type="match status" value="1"/>
</dbReference>
<dbReference type="Proteomes" id="UP000198440">
    <property type="component" value="Unassembled WGS sequence"/>
</dbReference>
<keyword evidence="6" id="KW-0411">Iron-sulfur</keyword>
<evidence type="ECO:0000313" key="10">
    <source>
        <dbReference type="Proteomes" id="UP000198440"/>
    </source>
</evidence>
<protein>
    <submittedName>
        <fullName evidence="9">NAD-dependent formate dehydrogenase flavoprotein subunit</fullName>
    </submittedName>
</protein>
<dbReference type="FunFam" id="3.40.50.11540:FF:000003">
    <property type="entry name" value="NAD-dependent formate dehydrogenase flavoprotein subunit"/>
    <property type="match status" value="1"/>
</dbReference>
<dbReference type="Gene3D" id="3.10.20.600">
    <property type="match status" value="1"/>
</dbReference>
<dbReference type="PANTHER" id="PTHR43578">
    <property type="entry name" value="NADH-QUINONE OXIDOREDUCTASE SUBUNIT F"/>
    <property type="match status" value="1"/>
</dbReference>
<dbReference type="InterPro" id="IPR037225">
    <property type="entry name" value="Nuo51_FMN-bd_sf"/>
</dbReference>
<dbReference type="SMART" id="SM00928">
    <property type="entry name" value="NADH_4Fe-4S"/>
    <property type="match status" value="1"/>
</dbReference>
<dbReference type="EMBL" id="FZON01000002">
    <property type="protein sequence ID" value="SNS02885.1"/>
    <property type="molecule type" value="Genomic_DNA"/>
</dbReference>
<dbReference type="InterPro" id="IPR037207">
    <property type="entry name" value="Nuop51_4Fe4S-bd_sf"/>
</dbReference>
<evidence type="ECO:0000256" key="6">
    <source>
        <dbReference type="ARBA" id="ARBA00023014"/>
    </source>
</evidence>
<dbReference type="GO" id="GO:0046872">
    <property type="term" value="F:metal ion binding"/>
    <property type="evidence" value="ECO:0007669"/>
    <property type="project" value="UniProtKB-KW"/>
</dbReference>
<dbReference type="InterPro" id="IPR019575">
    <property type="entry name" value="Nuop51_4Fe4S-bd"/>
</dbReference>
<reference evidence="9 10" key="1">
    <citation type="submission" date="2017-06" db="EMBL/GenBank/DDBJ databases">
        <authorList>
            <person name="Kim H.J."/>
            <person name="Triplett B.A."/>
        </authorList>
    </citation>
    <scope>NUCLEOTIDE SEQUENCE [LARGE SCALE GENOMIC DNA]</scope>
    <source>
        <strain evidence="9 10">DSM 11445</strain>
    </source>
</reference>
<proteinExistence type="inferred from homology"/>
<dbReference type="RefSeq" id="WP_089276181.1">
    <property type="nucleotide sequence ID" value="NZ_FZON01000002.1"/>
</dbReference>
<evidence type="ECO:0000256" key="1">
    <source>
        <dbReference type="ARBA" id="ARBA00001917"/>
    </source>
</evidence>
<dbReference type="Gene3D" id="1.10.10.1590">
    <property type="entry name" value="NADH-quinone oxidoreductase subunit E"/>
    <property type="match status" value="1"/>
</dbReference>
<dbReference type="InterPro" id="IPR001949">
    <property type="entry name" value="NADH-UbQ_OxRdtase_51kDa_CS"/>
</dbReference>
<dbReference type="Gene3D" id="3.40.30.10">
    <property type="entry name" value="Glutaredoxin"/>
    <property type="match status" value="1"/>
</dbReference>
<evidence type="ECO:0000256" key="2">
    <source>
        <dbReference type="ARBA" id="ARBA00007523"/>
    </source>
</evidence>
<dbReference type="SUPFAM" id="SSF52833">
    <property type="entry name" value="Thioredoxin-like"/>
    <property type="match status" value="1"/>
</dbReference>
<name>A0A239B4N7_9RHOB</name>
<keyword evidence="4" id="KW-0479">Metal-binding</keyword>
<evidence type="ECO:0000313" key="9">
    <source>
        <dbReference type="EMBL" id="SNS02885.1"/>
    </source>
</evidence>
<comment type="similarity">
    <text evidence="2">Belongs to the complex I 51 kDa subunit family.</text>
</comment>
<dbReference type="PANTHER" id="PTHR43578:SF3">
    <property type="entry name" value="NADH-QUINONE OXIDOREDUCTASE SUBUNIT F"/>
    <property type="match status" value="1"/>
</dbReference>
<dbReference type="FunFam" id="3.10.20.600:FF:000006">
    <property type="entry name" value="Formate dehydrogenase, beta subunit"/>
    <property type="match status" value="1"/>
</dbReference>